<dbReference type="GO" id="GO:0019843">
    <property type="term" value="F:rRNA binding"/>
    <property type="evidence" value="ECO:0007669"/>
    <property type="project" value="UniProtKB-KW"/>
</dbReference>
<keyword evidence="4" id="KW-0694">RNA-binding</keyword>
<gene>
    <name evidence="5" type="ordered locus">Despr_2190</name>
</gene>
<dbReference type="PANTHER" id="PTHR38101">
    <property type="entry name" value="UPF0307 PROTEIN YJGA"/>
    <property type="match status" value="1"/>
</dbReference>
<evidence type="ECO:0000313" key="6">
    <source>
        <dbReference type="Proteomes" id="UP000006365"/>
    </source>
</evidence>
<evidence type="ECO:0000256" key="3">
    <source>
        <dbReference type="ARBA" id="ARBA00022730"/>
    </source>
</evidence>
<dbReference type="Gene3D" id="1.10.60.30">
    <property type="entry name" value="PSPTO4464-like domains"/>
    <property type="match status" value="1"/>
</dbReference>
<dbReference type="GO" id="GO:0042254">
    <property type="term" value="P:ribosome biogenesis"/>
    <property type="evidence" value="ECO:0007669"/>
    <property type="project" value="UniProtKB-KW"/>
</dbReference>
<sequence>MQVSRSEQKRRIKEIEQLVAELVRLPPQVLDHVAGLEELKPIFRETAGLKGSARQRQIKYLTKLLQEHSLEPLYAVVGRHRGKFLAERKQLHTLEFFRDTLINEALETQRACQERNMEWGENWSSRTLVELKAQLPEIDVLTLSRLSYLFARTRNPRHSREIFRYLKSIHESRQRANESLVKE</sequence>
<protein>
    <recommendedName>
        <fullName evidence="7">DUF615 domain-containing protein</fullName>
    </recommendedName>
</protein>
<evidence type="ECO:0000313" key="5">
    <source>
        <dbReference type="EMBL" id="ADW18334.1"/>
    </source>
</evidence>
<organism evidence="5 6">
    <name type="scientific">Desulfobulbus propionicus (strain ATCC 33891 / DSM 2032 / VKM B-1956 / 1pr3)</name>
    <dbReference type="NCBI Taxonomy" id="577650"/>
    <lineage>
        <taxon>Bacteria</taxon>
        <taxon>Pseudomonadati</taxon>
        <taxon>Thermodesulfobacteriota</taxon>
        <taxon>Desulfobulbia</taxon>
        <taxon>Desulfobulbales</taxon>
        <taxon>Desulfobulbaceae</taxon>
        <taxon>Desulfobulbus</taxon>
    </lineage>
</organism>
<evidence type="ECO:0000256" key="4">
    <source>
        <dbReference type="ARBA" id="ARBA00022884"/>
    </source>
</evidence>
<dbReference type="PANTHER" id="PTHR38101:SF1">
    <property type="entry name" value="UPF0307 PROTEIN YJGA"/>
    <property type="match status" value="1"/>
</dbReference>
<dbReference type="EMBL" id="CP002364">
    <property type="protein sequence ID" value="ADW18334.1"/>
    <property type="molecule type" value="Genomic_DNA"/>
</dbReference>
<keyword evidence="3" id="KW-0699">rRNA-binding</keyword>
<name>A0A7U3YMX1_DESPD</name>
<dbReference type="GO" id="GO:0005829">
    <property type="term" value="C:cytosol"/>
    <property type="evidence" value="ECO:0007669"/>
    <property type="project" value="TreeGrafter"/>
</dbReference>
<dbReference type="InterPro" id="IPR006839">
    <property type="entry name" value="DarP"/>
</dbReference>
<dbReference type="Proteomes" id="UP000006365">
    <property type="component" value="Chromosome"/>
</dbReference>
<keyword evidence="1" id="KW-0963">Cytoplasm</keyword>
<reference evidence="5 6" key="1">
    <citation type="journal article" date="2011" name="Stand. Genomic Sci.">
        <title>Complete genome sequence of Desulfobulbus propionicus type strain (1pr3).</title>
        <authorList>
            <person name="Pagani I."/>
            <person name="Lapidus A."/>
            <person name="Nolan M."/>
            <person name="Lucas S."/>
            <person name="Hammon N."/>
            <person name="Deshpande S."/>
            <person name="Cheng J.F."/>
            <person name="Chertkov O."/>
            <person name="Davenport K."/>
            <person name="Tapia R."/>
            <person name="Han C."/>
            <person name="Goodwin L."/>
            <person name="Pitluck S."/>
            <person name="Liolios K."/>
            <person name="Mavromatis K."/>
            <person name="Ivanova N."/>
            <person name="Mikhailova N."/>
            <person name="Pati A."/>
            <person name="Chen A."/>
            <person name="Palaniappan K."/>
            <person name="Land M."/>
            <person name="Hauser L."/>
            <person name="Chang Y.J."/>
            <person name="Jeffries C.D."/>
            <person name="Detter J.C."/>
            <person name="Brambilla E."/>
            <person name="Kannan K.P."/>
            <person name="Djao O.D."/>
            <person name="Rohde M."/>
            <person name="Pukall R."/>
            <person name="Spring S."/>
            <person name="Goker M."/>
            <person name="Sikorski J."/>
            <person name="Woyke T."/>
            <person name="Bristow J."/>
            <person name="Eisen J.A."/>
            <person name="Markowitz V."/>
            <person name="Hugenholtz P."/>
            <person name="Kyrpides N.C."/>
            <person name="Klenk H.P."/>
        </authorList>
    </citation>
    <scope>NUCLEOTIDE SEQUENCE [LARGE SCALE GENOMIC DNA]</scope>
    <source>
        <strain evidence="6">ATCC 33891 / DSM 2032 / 1pr3</strain>
    </source>
</reference>
<dbReference type="InterPro" id="IPR023153">
    <property type="entry name" value="DarP_sf"/>
</dbReference>
<dbReference type="Pfam" id="PF04751">
    <property type="entry name" value="DarP"/>
    <property type="match status" value="1"/>
</dbReference>
<dbReference type="SUPFAM" id="SSF158710">
    <property type="entry name" value="PSPTO4464-like"/>
    <property type="match status" value="1"/>
</dbReference>
<accession>A0A7U3YMX1</accession>
<dbReference type="RefSeq" id="WP_015724872.1">
    <property type="nucleotide sequence ID" value="NC_014972.1"/>
</dbReference>
<dbReference type="CDD" id="cd16331">
    <property type="entry name" value="YjgA-like"/>
    <property type="match status" value="1"/>
</dbReference>
<dbReference type="AlphaFoldDB" id="A0A7U3YMX1"/>
<dbReference type="KEGG" id="dpr:Despr_2190"/>
<evidence type="ECO:0000256" key="1">
    <source>
        <dbReference type="ARBA" id="ARBA00022490"/>
    </source>
</evidence>
<keyword evidence="2" id="KW-0690">Ribosome biogenesis</keyword>
<evidence type="ECO:0008006" key="7">
    <source>
        <dbReference type="Google" id="ProtNLM"/>
    </source>
</evidence>
<keyword evidence="6" id="KW-1185">Reference proteome</keyword>
<proteinExistence type="predicted"/>
<evidence type="ECO:0000256" key="2">
    <source>
        <dbReference type="ARBA" id="ARBA00022517"/>
    </source>
</evidence>